<evidence type="ECO:0000313" key="2">
    <source>
        <dbReference type="Proteomes" id="UP001501094"/>
    </source>
</evidence>
<accession>A0ABN2NIJ7</accession>
<sequence>MTRRSEPEFLVLHAVRLLGFGDSPLLAERAGTSHAEALRVLSEAERAGWVQYLAFADLAGWSLTDAGKAENERRLAAERADADREGVIESTYRRFLPLNARLLRAVTDWQIKPTEADRFAPNDHSDQAWDERILAELTALGRELALLTERLHAVLARFDGYAVRYASALDQAKGGRHQWIDSTDVNSCHRTWFQLHEDLIATLGVDRGREVPGSPA</sequence>
<proteinExistence type="predicted"/>
<dbReference type="EMBL" id="BAAANL010000005">
    <property type="protein sequence ID" value="GAA1868272.1"/>
    <property type="molecule type" value="Genomic_DNA"/>
</dbReference>
<evidence type="ECO:0000313" key="1">
    <source>
        <dbReference type="EMBL" id="GAA1868272.1"/>
    </source>
</evidence>
<reference evidence="1 2" key="1">
    <citation type="journal article" date="2019" name="Int. J. Syst. Evol. Microbiol.">
        <title>The Global Catalogue of Microorganisms (GCM) 10K type strain sequencing project: providing services to taxonomists for standard genome sequencing and annotation.</title>
        <authorList>
            <consortium name="The Broad Institute Genomics Platform"/>
            <consortium name="The Broad Institute Genome Sequencing Center for Infectious Disease"/>
            <person name="Wu L."/>
            <person name="Ma J."/>
        </authorList>
    </citation>
    <scope>NUCLEOTIDE SEQUENCE [LARGE SCALE GENOMIC DNA]</scope>
    <source>
        <strain evidence="1 2">JCM 14326</strain>
    </source>
</reference>
<gene>
    <name evidence="1" type="ORF">GCM10009751_28550</name>
</gene>
<evidence type="ECO:0008006" key="3">
    <source>
        <dbReference type="Google" id="ProtNLM"/>
    </source>
</evidence>
<name>A0ABN2NIJ7_9MICO</name>
<organism evidence="1 2">
    <name type="scientific">Myceligenerans crystallogenes</name>
    <dbReference type="NCBI Taxonomy" id="316335"/>
    <lineage>
        <taxon>Bacteria</taxon>
        <taxon>Bacillati</taxon>
        <taxon>Actinomycetota</taxon>
        <taxon>Actinomycetes</taxon>
        <taxon>Micrococcales</taxon>
        <taxon>Promicromonosporaceae</taxon>
        <taxon>Myceligenerans</taxon>
    </lineage>
</organism>
<dbReference type="RefSeq" id="WP_344104041.1">
    <property type="nucleotide sequence ID" value="NZ_BAAANL010000005.1"/>
</dbReference>
<dbReference type="Proteomes" id="UP001501094">
    <property type="component" value="Unassembled WGS sequence"/>
</dbReference>
<keyword evidence="2" id="KW-1185">Reference proteome</keyword>
<comment type="caution">
    <text evidence="1">The sequence shown here is derived from an EMBL/GenBank/DDBJ whole genome shotgun (WGS) entry which is preliminary data.</text>
</comment>
<protein>
    <recommendedName>
        <fullName evidence="3">Transcriptional regulator</fullName>
    </recommendedName>
</protein>